<feature type="transmembrane region" description="Helical" evidence="1">
    <location>
        <begin position="76"/>
        <end position="93"/>
    </location>
</feature>
<sequence>MNSIRNKYFKLLVFLHYFGLISIPKYYQQGWKNWLHRNCYRTFVYMFMLLVSTLHALSTMHYPYDHPAFTTKIYEFLLVLFLYFEIFIFSFYLDKFIELFEDMDRIFAATDPKVYSRYEKELDWVLGALFGFCVFVLGCLVLDTLTPQSEDNIQLLTSLYHLSHPRRKLPTLIYIPFIDISEMKYFVIIYVAIIYAAIIGMCAGCQIAGIESIYPTLLAAQIEMFCKFIKLLGRTHRNKNGDIIFYSNIVFTSWSLEDIG</sequence>
<feature type="transmembrane region" description="Helical" evidence="1">
    <location>
        <begin position="43"/>
        <end position="64"/>
    </location>
</feature>
<feature type="transmembrane region" description="Helical" evidence="1">
    <location>
        <begin position="124"/>
        <end position="145"/>
    </location>
</feature>
<evidence type="ECO:0000256" key="1">
    <source>
        <dbReference type="SAM" id="Phobius"/>
    </source>
</evidence>
<keyword evidence="1" id="KW-1133">Transmembrane helix</keyword>
<protein>
    <submittedName>
        <fullName evidence="2">Uncharacterized protein</fullName>
    </submittedName>
</protein>
<evidence type="ECO:0000313" key="2">
    <source>
        <dbReference type="EMBL" id="CAG6787520.1"/>
    </source>
</evidence>
<dbReference type="EMBL" id="HBUF01654454">
    <property type="protein sequence ID" value="CAG6787520.1"/>
    <property type="molecule type" value="Transcribed_RNA"/>
</dbReference>
<accession>A0A8D9BLI2</accession>
<keyword evidence="1" id="KW-0812">Transmembrane</keyword>
<keyword evidence="1" id="KW-0472">Membrane</keyword>
<dbReference type="AlphaFoldDB" id="A0A8D9BLI2"/>
<organism evidence="2">
    <name type="scientific">Cacopsylla melanoneura</name>
    <dbReference type="NCBI Taxonomy" id="428564"/>
    <lineage>
        <taxon>Eukaryota</taxon>
        <taxon>Metazoa</taxon>
        <taxon>Ecdysozoa</taxon>
        <taxon>Arthropoda</taxon>
        <taxon>Hexapoda</taxon>
        <taxon>Insecta</taxon>
        <taxon>Pterygota</taxon>
        <taxon>Neoptera</taxon>
        <taxon>Paraneoptera</taxon>
        <taxon>Hemiptera</taxon>
        <taxon>Sternorrhyncha</taxon>
        <taxon>Psylloidea</taxon>
        <taxon>Psyllidae</taxon>
        <taxon>Psyllinae</taxon>
        <taxon>Cacopsylla</taxon>
    </lineage>
</organism>
<name>A0A8D9BLI2_9HEMI</name>
<proteinExistence type="predicted"/>
<feature type="transmembrane region" description="Helical" evidence="1">
    <location>
        <begin position="185"/>
        <end position="209"/>
    </location>
</feature>
<reference evidence="2" key="1">
    <citation type="submission" date="2021-05" db="EMBL/GenBank/DDBJ databases">
        <authorList>
            <person name="Alioto T."/>
            <person name="Alioto T."/>
            <person name="Gomez Garrido J."/>
        </authorList>
    </citation>
    <scope>NUCLEOTIDE SEQUENCE</scope>
</reference>